<keyword evidence="1" id="KW-0863">Zinc-finger</keyword>
<proteinExistence type="predicted"/>
<dbReference type="EMBL" id="OUUW01000001">
    <property type="protein sequence ID" value="SPP73970.1"/>
    <property type="molecule type" value="Genomic_DNA"/>
</dbReference>
<dbReference type="AlphaFoldDB" id="A0A3B0JF85"/>
<accession>A0A3B0JF85</accession>
<keyword evidence="5" id="KW-1185">Reference proteome</keyword>
<gene>
    <name evidence="4" type="ORF">DGUA_6G001539</name>
</gene>
<dbReference type="PROSITE" id="PS50157">
    <property type="entry name" value="ZINC_FINGER_C2H2_2"/>
    <property type="match status" value="2"/>
</dbReference>
<evidence type="ECO:0000313" key="4">
    <source>
        <dbReference type="EMBL" id="SPP73970.1"/>
    </source>
</evidence>
<dbReference type="STRING" id="7266.A0A3B0JF85"/>
<dbReference type="SMART" id="SM00355">
    <property type="entry name" value="ZnF_C2H2"/>
    <property type="match status" value="3"/>
</dbReference>
<keyword evidence="1" id="KW-0862">Zinc</keyword>
<name>A0A3B0JF85_DROGU</name>
<dbReference type="Proteomes" id="UP000268350">
    <property type="component" value="Unassembled WGS sequence"/>
</dbReference>
<dbReference type="PROSITE" id="PS00028">
    <property type="entry name" value="ZINC_FINGER_C2H2_1"/>
    <property type="match status" value="3"/>
</dbReference>
<keyword evidence="1" id="KW-0479">Metal-binding</keyword>
<organism evidence="4 5">
    <name type="scientific">Drosophila guanche</name>
    <name type="common">Fruit fly</name>
    <dbReference type="NCBI Taxonomy" id="7266"/>
    <lineage>
        <taxon>Eukaryota</taxon>
        <taxon>Metazoa</taxon>
        <taxon>Ecdysozoa</taxon>
        <taxon>Arthropoda</taxon>
        <taxon>Hexapoda</taxon>
        <taxon>Insecta</taxon>
        <taxon>Pterygota</taxon>
        <taxon>Neoptera</taxon>
        <taxon>Endopterygota</taxon>
        <taxon>Diptera</taxon>
        <taxon>Brachycera</taxon>
        <taxon>Muscomorpha</taxon>
        <taxon>Ephydroidea</taxon>
        <taxon>Drosophilidae</taxon>
        <taxon>Drosophila</taxon>
        <taxon>Sophophora</taxon>
    </lineage>
</organism>
<dbReference type="OMA" id="HQHYKRF"/>
<dbReference type="SUPFAM" id="SSF57667">
    <property type="entry name" value="beta-beta-alpha zinc fingers"/>
    <property type="match status" value="1"/>
</dbReference>
<evidence type="ECO:0000256" key="2">
    <source>
        <dbReference type="SAM" id="MobiDB-lite"/>
    </source>
</evidence>
<sequence>MDMVSSEMETDLTGLHLGCLMCEKCFVGIDSLQAHHLSHFPSVTQPIPKGHSCDLCGRALHSLQELKSHYKQYHEALVSTESKTGEFFECNRCAKYFVLREYLMLHMKLKHSEWEIRKPSDSNHVPRNPQHQPFAFFNGHDE</sequence>
<evidence type="ECO:0000259" key="3">
    <source>
        <dbReference type="PROSITE" id="PS50157"/>
    </source>
</evidence>
<dbReference type="GO" id="GO:0008270">
    <property type="term" value="F:zinc ion binding"/>
    <property type="evidence" value="ECO:0007669"/>
    <property type="project" value="UniProtKB-KW"/>
</dbReference>
<evidence type="ECO:0000313" key="5">
    <source>
        <dbReference type="Proteomes" id="UP000268350"/>
    </source>
</evidence>
<dbReference type="InterPro" id="IPR036236">
    <property type="entry name" value="Znf_C2H2_sf"/>
</dbReference>
<dbReference type="InterPro" id="IPR013087">
    <property type="entry name" value="Znf_C2H2_type"/>
</dbReference>
<feature type="domain" description="C2H2-type" evidence="3">
    <location>
        <begin position="88"/>
        <end position="116"/>
    </location>
</feature>
<evidence type="ECO:0000256" key="1">
    <source>
        <dbReference type="PROSITE-ProRule" id="PRU00042"/>
    </source>
</evidence>
<dbReference type="OrthoDB" id="8922241at2759"/>
<dbReference type="Gene3D" id="3.30.160.60">
    <property type="entry name" value="Classic Zinc Finger"/>
    <property type="match status" value="1"/>
</dbReference>
<feature type="domain" description="C2H2-type" evidence="3">
    <location>
        <begin position="51"/>
        <end position="74"/>
    </location>
</feature>
<feature type="compositionally biased region" description="Polar residues" evidence="2">
    <location>
        <begin position="122"/>
        <end position="131"/>
    </location>
</feature>
<protein>
    <submittedName>
        <fullName evidence="4">Blast:Uncharacterized zinc finger protein CG12744</fullName>
    </submittedName>
</protein>
<reference evidence="5" key="1">
    <citation type="submission" date="2018-01" db="EMBL/GenBank/DDBJ databases">
        <authorList>
            <person name="Alioto T."/>
            <person name="Alioto T."/>
        </authorList>
    </citation>
    <scope>NUCLEOTIDE SEQUENCE [LARGE SCALE GENOMIC DNA]</scope>
</reference>
<feature type="region of interest" description="Disordered" evidence="2">
    <location>
        <begin position="118"/>
        <end position="142"/>
    </location>
</feature>